<proteinExistence type="predicted"/>
<name>A0A8T1VF72_9STRA</name>
<feature type="compositionally biased region" description="Basic and acidic residues" evidence="1">
    <location>
        <begin position="115"/>
        <end position="132"/>
    </location>
</feature>
<protein>
    <submittedName>
        <fullName evidence="2">Uncharacterized protein</fullName>
    </submittedName>
</protein>
<dbReference type="Proteomes" id="UP000694044">
    <property type="component" value="Unassembled WGS sequence"/>
</dbReference>
<accession>A0A8T1VF72</accession>
<feature type="region of interest" description="Disordered" evidence="1">
    <location>
        <begin position="79"/>
        <end position="133"/>
    </location>
</feature>
<evidence type="ECO:0000313" key="3">
    <source>
        <dbReference type="Proteomes" id="UP000694044"/>
    </source>
</evidence>
<feature type="compositionally biased region" description="Basic residues" evidence="1">
    <location>
        <begin position="7"/>
        <end position="22"/>
    </location>
</feature>
<comment type="caution">
    <text evidence="2">The sequence shown here is derived from an EMBL/GenBank/DDBJ whole genome shotgun (WGS) entry which is preliminary data.</text>
</comment>
<evidence type="ECO:0000256" key="1">
    <source>
        <dbReference type="SAM" id="MobiDB-lite"/>
    </source>
</evidence>
<feature type="region of interest" description="Disordered" evidence="1">
    <location>
        <begin position="144"/>
        <end position="163"/>
    </location>
</feature>
<feature type="region of interest" description="Disordered" evidence="1">
    <location>
        <begin position="1"/>
        <end position="61"/>
    </location>
</feature>
<gene>
    <name evidence="2" type="ORF">PHYPSEUDO_010558</name>
</gene>
<dbReference type="EMBL" id="JAGDFM010000453">
    <property type="protein sequence ID" value="KAG7378104.1"/>
    <property type="molecule type" value="Genomic_DNA"/>
</dbReference>
<dbReference type="AlphaFoldDB" id="A0A8T1VF72"/>
<dbReference type="OrthoDB" id="128591at2759"/>
<reference evidence="2" key="1">
    <citation type="submission" date="2021-02" db="EMBL/GenBank/DDBJ databases">
        <authorList>
            <person name="Palmer J.M."/>
        </authorList>
    </citation>
    <scope>NUCLEOTIDE SEQUENCE</scope>
    <source>
        <strain evidence="2">SCRP734</strain>
    </source>
</reference>
<feature type="region of interest" description="Disordered" evidence="1">
    <location>
        <begin position="286"/>
        <end position="309"/>
    </location>
</feature>
<keyword evidence="3" id="KW-1185">Reference proteome</keyword>
<feature type="region of interest" description="Disordered" evidence="1">
    <location>
        <begin position="204"/>
        <end position="229"/>
    </location>
</feature>
<evidence type="ECO:0000313" key="2">
    <source>
        <dbReference type="EMBL" id="KAG7378104.1"/>
    </source>
</evidence>
<sequence length="466" mass="51143">MNWMTSGRHRALYSQRGRRRQMHFPSQVQRQRLRPTSPARSSQPARARDAATPWYIVPVGDDDESQDIRVLELERKGALSAADVEAGEKAGETAHVGRTYGDEGDARSSPSQKRGRGEQEQDGQDGRSERRCIFTPVKKARKFDLPSGAVRRGKSAREERPPSSIASGIDMLFFKYVSASVWGDFLQSQLSTRVSHVAHDQLETRSSFTATPRSSPSPSTSASSQGSIVLGRPPLGWQKKLLLSLQEDASDKPKNRLSSTPASVNPPLHAVAACTKLENAQNLYHSLEVPPEPSPSPSSSRGSGDDNLSISTVVPVDAKERIMAATSQQFAEDSRSWSQRPAIPKIGNANGADTVFSKKSMTLQSWVMSSRTRTILDAVSSSKALSTENAIEKQDSKYQEMESVAIYMCTLVQCYKIDESLRDKVSSQVFETTQLPSEAFAPPTTAALTKQTASRREIIFSPKRAS</sequence>
<feature type="compositionally biased region" description="Low complexity" evidence="1">
    <location>
        <begin position="204"/>
        <end position="224"/>
    </location>
</feature>
<organism evidence="2 3">
    <name type="scientific">Phytophthora pseudosyringae</name>
    <dbReference type="NCBI Taxonomy" id="221518"/>
    <lineage>
        <taxon>Eukaryota</taxon>
        <taxon>Sar</taxon>
        <taxon>Stramenopiles</taxon>
        <taxon>Oomycota</taxon>
        <taxon>Peronosporomycetes</taxon>
        <taxon>Peronosporales</taxon>
        <taxon>Peronosporaceae</taxon>
        <taxon>Phytophthora</taxon>
    </lineage>
</organism>